<feature type="non-terminal residue" evidence="2">
    <location>
        <position position="188"/>
    </location>
</feature>
<dbReference type="AlphaFoldDB" id="A0AAD7ZEJ7"/>
<keyword evidence="3" id="KW-1185">Reference proteome</keyword>
<feature type="transmembrane region" description="Helical" evidence="1">
    <location>
        <begin position="44"/>
        <end position="77"/>
    </location>
</feature>
<evidence type="ECO:0000256" key="1">
    <source>
        <dbReference type="SAM" id="Phobius"/>
    </source>
</evidence>
<protein>
    <submittedName>
        <fullName evidence="2">Uncharacterized protein</fullName>
    </submittedName>
</protein>
<sequence length="188" mass="20496">LKTDIIYETLSNNFMCIIIIIMSEGQIKSRSITYERLVSTMNNIGLCIEIGILVLHAFALSNNLSVCSFLGKILIMWHKGMSMKQLQLFIVRLPPTLSLLSSSSKTDLAGGLIFCIFPVSSSRFLHFPTVDGCSATLNSRLAASRSLAYVIAHVAIVISCCIFNAILTNDLQLYLGQSCTATALGPDN</sequence>
<dbReference type="EMBL" id="JASPKZ010008855">
    <property type="protein sequence ID" value="KAJ9578910.1"/>
    <property type="molecule type" value="Genomic_DNA"/>
</dbReference>
<feature type="transmembrane region" description="Helical" evidence="1">
    <location>
        <begin position="108"/>
        <end position="126"/>
    </location>
</feature>
<name>A0AAD7ZEJ7_DIPPU</name>
<keyword evidence="1" id="KW-0812">Transmembrane</keyword>
<reference evidence="2" key="2">
    <citation type="submission" date="2023-05" db="EMBL/GenBank/DDBJ databases">
        <authorList>
            <person name="Fouks B."/>
        </authorList>
    </citation>
    <scope>NUCLEOTIDE SEQUENCE</scope>
    <source>
        <strain evidence="2">Stay&amp;Tobe</strain>
        <tissue evidence="2">Testes</tissue>
    </source>
</reference>
<keyword evidence="1" id="KW-0472">Membrane</keyword>
<reference evidence="2" key="1">
    <citation type="journal article" date="2023" name="IScience">
        <title>Live-bearing cockroach genome reveals convergent evolutionary mechanisms linked to viviparity in insects and beyond.</title>
        <authorList>
            <person name="Fouks B."/>
            <person name="Harrison M.C."/>
            <person name="Mikhailova A.A."/>
            <person name="Marchal E."/>
            <person name="English S."/>
            <person name="Carruthers M."/>
            <person name="Jennings E.C."/>
            <person name="Chiamaka E.L."/>
            <person name="Frigard R.A."/>
            <person name="Pippel M."/>
            <person name="Attardo G.M."/>
            <person name="Benoit J.B."/>
            <person name="Bornberg-Bauer E."/>
            <person name="Tobe S.S."/>
        </authorList>
    </citation>
    <scope>NUCLEOTIDE SEQUENCE</scope>
    <source>
        <strain evidence="2">Stay&amp;Tobe</strain>
    </source>
</reference>
<evidence type="ECO:0000313" key="2">
    <source>
        <dbReference type="EMBL" id="KAJ9578910.1"/>
    </source>
</evidence>
<feature type="non-terminal residue" evidence="2">
    <location>
        <position position="1"/>
    </location>
</feature>
<keyword evidence="1" id="KW-1133">Transmembrane helix</keyword>
<feature type="transmembrane region" description="Helical" evidence="1">
    <location>
        <begin position="147"/>
        <end position="167"/>
    </location>
</feature>
<proteinExistence type="predicted"/>
<gene>
    <name evidence="2" type="ORF">L9F63_004867</name>
</gene>
<accession>A0AAD7ZEJ7</accession>
<dbReference type="Proteomes" id="UP001233999">
    <property type="component" value="Unassembled WGS sequence"/>
</dbReference>
<comment type="caution">
    <text evidence="2">The sequence shown here is derived from an EMBL/GenBank/DDBJ whole genome shotgun (WGS) entry which is preliminary data.</text>
</comment>
<evidence type="ECO:0000313" key="3">
    <source>
        <dbReference type="Proteomes" id="UP001233999"/>
    </source>
</evidence>
<organism evidence="2 3">
    <name type="scientific">Diploptera punctata</name>
    <name type="common">Pacific beetle cockroach</name>
    <dbReference type="NCBI Taxonomy" id="6984"/>
    <lineage>
        <taxon>Eukaryota</taxon>
        <taxon>Metazoa</taxon>
        <taxon>Ecdysozoa</taxon>
        <taxon>Arthropoda</taxon>
        <taxon>Hexapoda</taxon>
        <taxon>Insecta</taxon>
        <taxon>Pterygota</taxon>
        <taxon>Neoptera</taxon>
        <taxon>Polyneoptera</taxon>
        <taxon>Dictyoptera</taxon>
        <taxon>Blattodea</taxon>
        <taxon>Blaberoidea</taxon>
        <taxon>Blaberidae</taxon>
        <taxon>Diplopterinae</taxon>
        <taxon>Diploptera</taxon>
    </lineage>
</organism>